<keyword evidence="3" id="KW-1185">Reference proteome</keyword>
<evidence type="ECO:0000313" key="2">
    <source>
        <dbReference type="EMBL" id="STZ82923.1"/>
    </source>
</evidence>
<dbReference type="RefSeq" id="WP_079325927.1">
    <property type="nucleotide sequence ID" value="NZ_MXAP01000076.1"/>
</dbReference>
<proteinExistence type="predicted"/>
<organism evidence="2 4">
    <name type="scientific">Moraxella equi</name>
    <dbReference type="NCBI Taxonomy" id="60442"/>
    <lineage>
        <taxon>Bacteria</taxon>
        <taxon>Pseudomonadati</taxon>
        <taxon>Pseudomonadota</taxon>
        <taxon>Gammaproteobacteria</taxon>
        <taxon>Moraxellales</taxon>
        <taxon>Moraxellaceae</taxon>
        <taxon>Moraxella</taxon>
    </lineage>
</organism>
<evidence type="ECO:0000313" key="1">
    <source>
        <dbReference type="EMBL" id="OPH37661.1"/>
    </source>
</evidence>
<protein>
    <submittedName>
        <fullName evidence="2">Uncharacterized protein</fullName>
    </submittedName>
</protein>
<dbReference type="EMBL" id="MXAP01000076">
    <property type="protein sequence ID" value="OPH37661.1"/>
    <property type="molecule type" value="Genomic_DNA"/>
</dbReference>
<reference evidence="1 3" key="1">
    <citation type="submission" date="2017-03" db="EMBL/GenBank/DDBJ databases">
        <title>Draft genome sequence of Moraxella equi CCUG 4950T type strain.</title>
        <authorList>
            <person name="Salva-Serra F."/>
            <person name="Engstrom-Jakobsson H."/>
            <person name="Thorell K."/>
            <person name="Jaen-Luchoro D."/>
            <person name="Gonzales-Siles L."/>
            <person name="Karlsson R."/>
            <person name="Yazdan S."/>
            <person name="Boulund F."/>
            <person name="Johnning A."/>
            <person name="Engstrand L."/>
            <person name="Kristiansson E."/>
            <person name="Moore E."/>
        </authorList>
    </citation>
    <scope>NUCLEOTIDE SEQUENCE [LARGE SCALE GENOMIC DNA]</scope>
    <source>
        <strain evidence="1 3">CCUG 4950</strain>
    </source>
</reference>
<dbReference type="Proteomes" id="UP000254618">
    <property type="component" value="Unassembled WGS sequence"/>
</dbReference>
<dbReference type="Proteomes" id="UP000190777">
    <property type="component" value="Unassembled WGS sequence"/>
</dbReference>
<evidence type="ECO:0000313" key="4">
    <source>
        <dbReference type="Proteomes" id="UP000254618"/>
    </source>
</evidence>
<dbReference type="AlphaFoldDB" id="A0A378UTU6"/>
<accession>A0A378UTU6</accession>
<sequence length="150" mass="18127">MRTKKIPLTFLEPVHIIHNHCCIRNDEQFNSWEKEWKINIKKMAKLLVDLEDNESEFTLDFVHKFSDENVIVRLYRKCCYEEKRFFYILKYYNGDDVSLSIRFYSMILAFNAVSEHNEINKKIFDISVSEIAYEIECIRNYGNKNEPRPI</sequence>
<gene>
    <name evidence="1" type="ORF">B5J93_08040</name>
    <name evidence="2" type="ORF">NCTC11012_03035</name>
</gene>
<name>A0A378UTU6_9GAMM</name>
<reference evidence="2 4" key="2">
    <citation type="submission" date="2018-06" db="EMBL/GenBank/DDBJ databases">
        <authorList>
            <consortium name="Pathogen Informatics"/>
            <person name="Doyle S."/>
        </authorList>
    </citation>
    <scope>NUCLEOTIDE SEQUENCE [LARGE SCALE GENOMIC DNA]</scope>
    <source>
        <strain evidence="2 4">NCTC11012</strain>
    </source>
</reference>
<evidence type="ECO:0000313" key="3">
    <source>
        <dbReference type="Proteomes" id="UP000190777"/>
    </source>
</evidence>
<dbReference type="EMBL" id="UGQF01000002">
    <property type="protein sequence ID" value="STZ82923.1"/>
    <property type="molecule type" value="Genomic_DNA"/>
</dbReference>